<feature type="transmembrane region" description="Helical" evidence="6">
    <location>
        <begin position="337"/>
        <end position="368"/>
    </location>
</feature>
<feature type="transmembrane region" description="Helical" evidence="6">
    <location>
        <begin position="21"/>
        <end position="41"/>
    </location>
</feature>
<dbReference type="InterPro" id="IPR050250">
    <property type="entry name" value="Macrolide_Exporter_MacB"/>
</dbReference>
<dbReference type="GO" id="GO:0005886">
    <property type="term" value="C:plasma membrane"/>
    <property type="evidence" value="ECO:0007669"/>
    <property type="project" value="UniProtKB-SubCell"/>
</dbReference>
<evidence type="ECO:0000259" key="7">
    <source>
        <dbReference type="Pfam" id="PF02687"/>
    </source>
</evidence>
<feature type="transmembrane region" description="Helical" evidence="6">
    <location>
        <begin position="430"/>
        <end position="454"/>
    </location>
</feature>
<gene>
    <name evidence="9" type="ORF">AAE02nite_00240</name>
</gene>
<evidence type="ECO:0000256" key="6">
    <source>
        <dbReference type="SAM" id="Phobius"/>
    </source>
</evidence>
<reference evidence="9 10" key="1">
    <citation type="submission" date="2019-07" db="EMBL/GenBank/DDBJ databases">
        <title>Whole genome shotgun sequence of Adhaeribacter aerolatus NBRC 106133.</title>
        <authorList>
            <person name="Hosoyama A."/>
            <person name="Uohara A."/>
            <person name="Ohji S."/>
            <person name="Ichikawa N."/>
        </authorList>
    </citation>
    <scope>NUCLEOTIDE SEQUENCE [LARGE SCALE GENOMIC DNA]</scope>
    <source>
        <strain evidence="9 10">NBRC 106133</strain>
    </source>
</reference>
<keyword evidence="5 6" id="KW-0472">Membrane</keyword>
<feature type="domain" description="MacB-like periplasmic core" evidence="8">
    <location>
        <begin position="446"/>
        <end position="597"/>
    </location>
</feature>
<feature type="domain" description="ABC3 transporter permease C-terminal" evidence="7">
    <location>
        <begin position="673"/>
        <end position="781"/>
    </location>
</feature>
<feature type="domain" description="ABC3 transporter permease C-terminal" evidence="7">
    <location>
        <begin position="299"/>
        <end position="412"/>
    </location>
</feature>
<evidence type="ECO:0000256" key="3">
    <source>
        <dbReference type="ARBA" id="ARBA00022692"/>
    </source>
</evidence>
<dbReference type="GO" id="GO:0022857">
    <property type="term" value="F:transmembrane transporter activity"/>
    <property type="evidence" value="ECO:0007669"/>
    <property type="project" value="TreeGrafter"/>
</dbReference>
<sequence>MLHNYFKLAFRNLWRNKVFSFINIGGLSLGLACCMLIFSYIKDEISYDRFHAKKGQIYRITANIINEEEVTKTGSTNMVVGPAFKQAIPEIEAFVRMQEDFYIVRQQENTFNQEVVFADESFFSVFSLPLLYGNPKTALSNFNSLVLTEKTAHKYFGNTPAIGKSLELKMGDTFKPFVVTGIAKNPPQNSSLQFEVLLPFKYTETHFPDNAWLGFYMNTFVVLNPLADPEKVVPKMNQVFLQQARQQLQEAKAKFDFKNQVLFGLQPLLQIHLDTDYADVRNGLKYGSNPIYSYILTGIALFMLLIACINFVNLTVSNSLKRGKEIGIRKVIGGNRLQLTFQFLCESFLLCFLAFALAVVLVELSLPFFNEVANKRLSLPYLLDAKLVAGYLGIFLITGFLAGFYPALVLSGFKPILVLQHRYKFNSNGYLAKGLVIFQFAVTSFLMIATLAVYDQFNFLTHKNLGYNDENLAVIHLGRGPHDEEVKLFKNELAGEPGIQWVATKDAGQNYTVVKVDGKEIDFAISWIDENFLPALQIPIVKGRNFSSASPADAENAVLINETFAQTAGWINPVGKKLYNLNGNTKPMTVVGVVKDYHYVSLKEKIGPQLFVVGAGDVWVKMKPQNISQTLKILAQTHRKILPFKPFELDFINTLNEKNYEQEAKWKQLITMGAVLSIFISCIGLFGLATLAIQQRTKEIGIRKVFGAAVSDIVLMLSTDFTKVVALAFFISVPVGYYAIHTWLQDFPYRITLNWWLFALPCLATLLLALLTIAARTFKAAVANPIKNLRVE</sequence>
<evidence type="ECO:0000256" key="1">
    <source>
        <dbReference type="ARBA" id="ARBA00004651"/>
    </source>
</evidence>
<evidence type="ECO:0000313" key="9">
    <source>
        <dbReference type="EMBL" id="GEO02360.1"/>
    </source>
</evidence>
<dbReference type="AlphaFoldDB" id="A0A512ARL4"/>
<organism evidence="9 10">
    <name type="scientific">Adhaeribacter aerolatus</name>
    <dbReference type="NCBI Taxonomy" id="670289"/>
    <lineage>
        <taxon>Bacteria</taxon>
        <taxon>Pseudomonadati</taxon>
        <taxon>Bacteroidota</taxon>
        <taxon>Cytophagia</taxon>
        <taxon>Cytophagales</taxon>
        <taxon>Hymenobacteraceae</taxon>
        <taxon>Adhaeribacter</taxon>
    </lineage>
</organism>
<comment type="subcellular location">
    <subcellularLocation>
        <location evidence="1">Cell membrane</location>
        <topology evidence="1">Multi-pass membrane protein</topology>
    </subcellularLocation>
</comment>
<dbReference type="InterPro" id="IPR025857">
    <property type="entry name" value="MacB_PCD"/>
</dbReference>
<feature type="transmembrane region" description="Helical" evidence="6">
    <location>
        <begin position="388"/>
        <end position="410"/>
    </location>
</feature>
<keyword evidence="2" id="KW-1003">Cell membrane</keyword>
<dbReference type="EMBL" id="BJYS01000001">
    <property type="protein sequence ID" value="GEO02360.1"/>
    <property type="molecule type" value="Genomic_DNA"/>
</dbReference>
<evidence type="ECO:0000313" key="10">
    <source>
        <dbReference type="Proteomes" id="UP000321532"/>
    </source>
</evidence>
<name>A0A512ARL4_9BACT</name>
<accession>A0A512ARL4</accession>
<dbReference type="RefSeq" id="WP_146894408.1">
    <property type="nucleotide sequence ID" value="NZ_BJYS01000001.1"/>
</dbReference>
<dbReference type="Proteomes" id="UP000321532">
    <property type="component" value="Unassembled WGS sequence"/>
</dbReference>
<dbReference type="PROSITE" id="PS51257">
    <property type="entry name" value="PROKAR_LIPOPROTEIN"/>
    <property type="match status" value="1"/>
</dbReference>
<keyword evidence="3 6" id="KW-0812">Transmembrane</keyword>
<keyword evidence="10" id="KW-1185">Reference proteome</keyword>
<dbReference type="PANTHER" id="PTHR30572:SF18">
    <property type="entry name" value="ABC-TYPE MACROLIDE FAMILY EXPORT SYSTEM PERMEASE COMPONENT 2"/>
    <property type="match status" value="1"/>
</dbReference>
<protein>
    <submittedName>
        <fullName evidence="9">ABC transporter permease</fullName>
    </submittedName>
</protein>
<evidence type="ECO:0000256" key="2">
    <source>
        <dbReference type="ARBA" id="ARBA00022475"/>
    </source>
</evidence>
<feature type="transmembrane region" description="Helical" evidence="6">
    <location>
        <begin position="753"/>
        <end position="775"/>
    </location>
</feature>
<evidence type="ECO:0000259" key="8">
    <source>
        <dbReference type="Pfam" id="PF12704"/>
    </source>
</evidence>
<dbReference type="Pfam" id="PF02687">
    <property type="entry name" value="FtsX"/>
    <property type="match status" value="2"/>
</dbReference>
<keyword evidence="4 6" id="KW-1133">Transmembrane helix</keyword>
<proteinExistence type="predicted"/>
<dbReference type="InterPro" id="IPR003838">
    <property type="entry name" value="ABC3_permease_C"/>
</dbReference>
<evidence type="ECO:0000256" key="5">
    <source>
        <dbReference type="ARBA" id="ARBA00023136"/>
    </source>
</evidence>
<dbReference type="PANTHER" id="PTHR30572">
    <property type="entry name" value="MEMBRANE COMPONENT OF TRANSPORTER-RELATED"/>
    <property type="match status" value="1"/>
</dbReference>
<dbReference type="Pfam" id="PF12704">
    <property type="entry name" value="MacB_PCD"/>
    <property type="match status" value="2"/>
</dbReference>
<feature type="transmembrane region" description="Helical" evidence="6">
    <location>
        <begin position="291"/>
        <end position="316"/>
    </location>
</feature>
<feature type="domain" description="MacB-like periplasmic core" evidence="8">
    <location>
        <begin position="20"/>
        <end position="238"/>
    </location>
</feature>
<evidence type="ECO:0000256" key="4">
    <source>
        <dbReference type="ARBA" id="ARBA00022989"/>
    </source>
</evidence>
<dbReference type="OrthoDB" id="5933722at2"/>
<comment type="caution">
    <text evidence="9">The sequence shown here is derived from an EMBL/GenBank/DDBJ whole genome shotgun (WGS) entry which is preliminary data.</text>
</comment>
<feature type="transmembrane region" description="Helical" evidence="6">
    <location>
        <begin position="669"/>
        <end position="693"/>
    </location>
</feature>